<reference evidence="4" key="2">
    <citation type="submission" date="2016-11" db="EMBL/GenBank/DDBJ databases">
        <authorList>
            <person name="Varghese N."/>
            <person name="Submissions S."/>
        </authorList>
    </citation>
    <scope>NUCLEOTIDE SEQUENCE [LARGE SCALE GENOMIC DNA]</scope>
    <source>
        <strain evidence="4">DSM 19729</strain>
    </source>
</reference>
<evidence type="ECO:0000256" key="1">
    <source>
        <dbReference type="SAM" id="Phobius"/>
    </source>
</evidence>
<feature type="transmembrane region" description="Helical" evidence="1">
    <location>
        <begin position="36"/>
        <end position="54"/>
    </location>
</feature>
<reference evidence="2 5" key="3">
    <citation type="submission" date="2018-03" db="EMBL/GenBank/DDBJ databases">
        <title>Genomic Encyclopedia of Archaeal and Bacterial Type Strains, Phase II (KMG-II): from individual species to whole genera.</title>
        <authorList>
            <person name="Goeker M."/>
        </authorList>
    </citation>
    <scope>NUCLEOTIDE SEQUENCE [LARGE SCALE GENOMIC DNA]</scope>
    <source>
        <strain evidence="2 5">DSM 17797</strain>
    </source>
</reference>
<protein>
    <submittedName>
        <fullName evidence="3">Uncharacterized protein</fullName>
    </submittedName>
</protein>
<dbReference type="EMBL" id="FQWO01000017">
    <property type="protein sequence ID" value="SHH57438.1"/>
    <property type="molecule type" value="Genomic_DNA"/>
</dbReference>
<evidence type="ECO:0000313" key="4">
    <source>
        <dbReference type="Proteomes" id="UP000184384"/>
    </source>
</evidence>
<keyword evidence="5" id="KW-1185">Reference proteome</keyword>
<keyword evidence="1" id="KW-0472">Membrane</keyword>
<dbReference type="AlphaFoldDB" id="A0A1M5U3A9"/>
<evidence type="ECO:0000313" key="3">
    <source>
        <dbReference type="EMBL" id="SHH57438.1"/>
    </source>
</evidence>
<name>A0A1M5U3A9_9FLAO</name>
<sequence length="68" mass="7904">MKYYRQIQALLILAFITLICLWISGCNSNREKINSITYQITIISGIQMSLASAVERQMFEEYVKRKAV</sequence>
<dbReference type="Proteomes" id="UP000237771">
    <property type="component" value="Unassembled WGS sequence"/>
</dbReference>
<evidence type="ECO:0000313" key="5">
    <source>
        <dbReference type="Proteomes" id="UP000237771"/>
    </source>
</evidence>
<proteinExistence type="predicted"/>
<dbReference type="EMBL" id="PVUB01000015">
    <property type="protein sequence ID" value="PRZ19602.1"/>
    <property type="molecule type" value="Genomic_DNA"/>
</dbReference>
<reference evidence="3" key="1">
    <citation type="submission" date="2016-11" db="EMBL/GenBank/DDBJ databases">
        <authorList>
            <person name="Jaros S."/>
            <person name="Januszkiewicz K."/>
            <person name="Wedrychowicz H."/>
        </authorList>
    </citation>
    <scope>NUCLEOTIDE SEQUENCE [LARGE SCALE GENOMIC DNA]</scope>
    <source>
        <strain evidence="3">DSM 19729</strain>
    </source>
</reference>
<accession>A0A1M5U3A9</accession>
<evidence type="ECO:0000313" key="2">
    <source>
        <dbReference type="EMBL" id="PRZ19602.1"/>
    </source>
</evidence>
<dbReference type="PROSITE" id="PS51257">
    <property type="entry name" value="PROKAR_LIPOPROTEIN"/>
    <property type="match status" value="1"/>
</dbReference>
<feature type="transmembrane region" description="Helical" evidence="1">
    <location>
        <begin position="7"/>
        <end position="24"/>
    </location>
</feature>
<keyword evidence="1" id="KW-1133">Transmembrane helix</keyword>
<gene>
    <name evidence="2" type="ORF">BC624_11521</name>
    <name evidence="3" type="ORF">SAMN05443373_11721</name>
</gene>
<dbReference type="Proteomes" id="UP000184384">
    <property type="component" value="Unassembled WGS sequence"/>
</dbReference>
<keyword evidence="1" id="KW-0812">Transmembrane</keyword>
<organism evidence="3 4">
    <name type="scientific">Flavobacterium granuli</name>
    <dbReference type="NCBI Taxonomy" id="280093"/>
    <lineage>
        <taxon>Bacteria</taxon>
        <taxon>Pseudomonadati</taxon>
        <taxon>Bacteroidota</taxon>
        <taxon>Flavobacteriia</taxon>
        <taxon>Flavobacteriales</taxon>
        <taxon>Flavobacteriaceae</taxon>
        <taxon>Flavobacterium</taxon>
    </lineage>
</organism>